<keyword evidence="2" id="KW-0436">Ligase</keyword>
<dbReference type="AlphaFoldDB" id="A0A480JCA9"/>
<dbReference type="PANTHER" id="PTHR11136:SF5">
    <property type="entry name" value="FOLYLPOLYGLUTAMATE SYNTHASE, MITOCHONDRIAL"/>
    <property type="match status" value="1"/>
</dbReference>
<dbReference type="PANTHER" id="PTHR11136">
    <property type="entry name" value="FOLYLPOLYGLUTAMATE SYNTHASE-RELATED"/>
    <property type="match status" value="1"/>
</dbReference>
<dbReference type="EMBL" id="DQIR01091377">
    <property type="protein sequence ID" value="HDA46853.1"/>
    <property type="molecule type" value="Transcribed_RNA"/>
</dbReference>
<evidence type="ECO:0000256" key="4">
    <source>
        <dbReference type="ARBA" id="ARBA00022840"/>
    </source>
</evidence>
<sequence>MDSLGPALKIQGQGRVIRIPSQDEVLASVGSFLRFVWHWNKLRPFSGLSLLFKGFPKVLLRGGWVGCPDSGMQGPEMGSRGPWAAPSPSLCPPQCGVPAFTVPQPDAPLAVLRDRAQEISCPLYLCPPLEALEEGGPPLTLGLEGEHQRSNAALALQLTHCWLQQKGHQDIGELKTSRPSLLGQLPLAPVFQPTSRMRHGELGLPASWAPSAVSSGFLFER</sequence>
<dbReference type="Gene3D" id="3.40.1190.10">
    <property type="entry name" value="Mur-like, catalytic domain"/>
    <property type="match status" value="1"/>
</dbReference>
<accession>A0A480JCA9</accession>
<organism evidence="5">
    <name type="scientific">Sus scrofa</name>
    <name type="common">Pig</name>
    <dbReference type="NCBI Taxonomy" id="9823"/>
    <lineage>
        <taxon>Eukaryota</taxon>
        <taxon>Metazoa</taxon>
        <taxon>Chordata</taxon>
        <taxon>Craniata</taxon>
        <taxon>Vertebrata</taxon>
        <taxon>Euteleostomi</taxon>
        <taxon>Mammalia</taxon>
        <taxon>Eutheria</taxon>
        <taxon>Laurasiatheria</taxon>
        <taxon>Artiodactyla</taxon>
        <taxon>Suina</taxon>
        <taxon>Suidae</taxon>
        <taxon>Sus</taxon>
    </lineage>
</organism>
<keyword evidence="3" id="KW-0547">Nucleotide-binding</keyword>
<reference evidence="5" key="1">
    <citation type="journal article" date="2019" name="PeerJ">
        <title>Genes of the pig, Sus scrofa, reconstructed with EvidentialGene.</title>
        <authorList>
            <person name="Gilbert D.G."/>
        </authorList>
    </citation>
    <scope>NUCLEOTIDE SEQUENCE</scope>
</reference>
<dbReference type="InterPro" id="IPR036565">
    <property type="entry name" value="Mur-like_cat_sf"/>
</dbReference>
<dbReference type="GO" id="GO:0005524">
    <property type="term" value="F:ATP binding"/>
    <property type="evidence" value="ECO:0007669"/>
    <property type="project" value="UniProtKB-KW"/>
</dbReference>
<proteinExistence type="inferred from homology"/>
<dbReference type="InterPro" id="IPR001645">
    <property type="entry name" value="Folylpolyglutamate_synth"/>
</dbReference>
<protein>
    <submittedName>
        <fullName evidence="5">Folylpolyglutamate synthase, mitochondrial isoform X1-like</fullName>
    </submittedName>
</protein>
<dbReference type="EMBL" id="DQIR01092279">
    <property type="protein sequence ID" value="HDA47755.1"/>
    <property type="molecule type" value="Transcribed_RNA"/>
</dbReference>
<comment type="similarity">
    <text evidence="1">Belongs to the folylpolyglutamate synthase family.</text>
</comment>
<name>A0A480JCA9_PIG</name>
<dbReference type="SUPFAM" id="SSF53623">
    <property type="entry name" value="MurD-like peptide ligases, catalytic domain"/>
    <property type="match status" value="1"/>
</dbReference>
<dbReference type="GO" id="GO:0004326">
    <property type="term" value="F:tetrahydrofolylpolyglutamate synthase activity"/>
    <property type="evidence" value="ECO:0007669"/>
    <property type="project" value="InterPro"/>
</dbReference>
<evidence type="ECO:0000256" key="3">
    <source>
        <dbReference type="ARBA" id="ARBA00022741"/>
    </source>
</evidence>
<evidence type="ECO:0000256" key="1">
    <source>
        <dbReference type="ARBA" id="ARBA00008276"/>
    </source>
</evidence>
<evidence type="ECO:0000256" key="2">
    <source>
        <dbReference type="ARBA" id="ARBA00022598"/>
    </source>
</evidence>
<keyword evidence="4" id="KW-0067">ATP-binding</keyword>
<evidence type="ECO:0000313" key="5">
    <source>
        <dbReference type="EMBL" id="HDA46853.1"/>
    </source>
</evidence>